<evidence type="ECO:0000313" key="2">
    <source>
        <dbReference type="Proteomes" id="UP000679992"/>
    </source>
</evidence>
<dbReference type="InterPro" id="IPR025365">
    <property type="entry name" value="DUF4269"/>
</dbReference>
<comment type="caution">
    <text evidence="1">The sequence shown here is derived from an EMBL/GenBank/DDBJ whole genome shotgun (WGS) entry which is preliminary data.</text>
</comment>
<dbReference type="NCBIfam" id="NF005250">
    <property type="entry name" value="PRK06761.1"/>
    <property type="match status" value="1"/>
</dbReference>
<evidence type="ECO:0000313" key="1">
    <source>
        <dbReference type="EMBL" id="GIP53389.1"/>
    </source>
</evidence>
<dbReference type="Proteomes" id="UP000679992">
    <property type="component" value="Unassembled WGS sequence"/>
</dbReference>
<organism evidence="1 2">
    <name type="scientific">Paenibacillus vini</name>
    <dbReference type="NCBI Taxonomy" id="1476024"/>
    <lineage>
        <taxon>Bacteria</taxon>
        <taxon>Bacillati</taxon>
        <taxon>Bacillota</taxon>
        <taxon>Bacilli</taxon>
        <taxon>Bacillales</taxon>
        <taxon>Paenibacillaceae</taxon>
        <taxon>Paenibacillus</taxon>
    </lineage>
</organism>
<proteinExistence type="predicted"/>
<sequence>MTCKLVLIEGLPGAGKSTHARWASEILAELGLETKLFLEGNLEHPADYDGVACFPEEEYRNLLSDYSTFAPIFEQNSVRRGSHFFLSYRKLREVDGLDFPEELANLMFRNDIYELPFEQNAEWIVQKWTEFAEIAERQEAIYIFECCFIQNPLTVGLVKHNVPKEAILRYVKRLEQAVQKLDPVVIYVDQEDVDRTFRKAVEERPQTWSEGFIEYYTGQGYGKSCGLTGVDGTIEVLRCKRELALEIVDTLESTTTILNNTAYDSVKGKRELAEFLSSSVVPHHFRKIDSLMKRHFFMDILQSFDPILVGTFPIDIQVQGSDLDIACEVHDFEWFEDLVQRSFGHMDGFTMVRREVGGIERCKVNFRCEGWPVELFAQPVPTRSQNGYRHMMVEARLLKLFGESFKRSVIELKQNGVKTEPAFARLLNLEGDPYSQLLDLETWSDDALLNLLKKSSD</sequence>
<evidence type="ECO:0008006" key="3">
    <source>
        <dbReference type="Google" id="ProtNLM"/>
    </source>
</evidence>
<dbReference type="EMBL" id="BOSL01000006">
    <property type="protein sequence ID" value="GIP53389.1"/>
    <property type="molecule type" value="Genomic_DNA"/>
</dbReference>
<protein>
    <recommendedName>
        <fullName evidence="3">DUF4269 domain-containing protein</fullName>
    </recommendedName>
</protein>
<keyword evidence="2" id="KW-1185">Reference proteome</keyword>
<dbReference type="RefSeq" id="WP_213654958.1">
    <property type="nucleotide sequence ID" value="NZ_BOSL01000006.1"/>
</dbReference>
<dbReference type="SUPFAM" id="SSF52540">
    <property type="entry name" value="P-loop containing nucleoside triphosphate hydrolases"/>
    <property type="match status" value="1"/>
</dbReference>
<dbReference type="InterPro" id="IPR027417">
    <property type="entry name" value="P-loop_NTPase"/>
</dbReference>
<gene>
    <name evidence="1" type="ORF">J42TS3_24240</name>
</gene>
<accession>A0ABQ4MBM6</accession>
<name>A0ABQ4MBM6_9BACL</name>
<dbReference type="Pfam" id="PF14091">
    <property type="entry name" value="DUF4269"/>
    <property type="match status" value="1"/>
</dbReference>
<reference evidence="1 2" key="1">
    <citation type="submission" date="2021-03" db="EMBL/GenBank/DDBJ databases">
        <title>Antimicrobial resistance genes in bacteria isolated from Japanese honey, and their potential for conferring macrolide and lincosamide resistance in the American foulbrood pathogen Paenibacillus larvae.</title>
        <authorList>
            <person name="Okamoto M."/>
            <person name="Kumagai M."/>
            <person name="Kanamori H."/>
            <person name="Takamatsu D."/>
        </authorList>
    </citation>
    <scope>NUCLEOTIDE SEQUENCE [LARGE SCALE GENOMIC DNA]</scope>
    <source>
        <strain evidence="1 2">J42TS3</strain>
    </source>
</reference>